<dbReference type="InterPro" id="IPR026714">
    <property type="entry name" value="SMAP"/>
</dbReference>
<accession>A0A9P7YBW5</accession>
<evidence type="ECO:0000256" key="3">
    <source>
        <dbReference type="SAM" id="MobiDB-lite"/>
    </source>
</evidence>
<gene>
    <name evidence="5" type="ORF">BJ875DRAFT_162551</name>
</gene>
<evidence type="ECO:0000313" key="6">
    <source>
        <dbReference type="Proteomes" id="UP000824998"/>
    </source>
</evidence>
<proteinExistence type="inferred from homology"/>
<feature type="compositionally biased region" description="Polar residues" evidence="3">
    <location>
        <begin position="253"/>
        <end position="262"/>
    </location>
</feature>
<organism evidence="5 6">
    <name type="scientific">Amylocarpus encephaloides</name>
    <dbReference type="NCBI Taxonomy" id="45428"/>
    <lineage>
        <taxon>Eukaryota</taxon>
        <taxon>Fungi</taxon>
        <taxon>Dikarya</taxon>
        <taxon>Ascomycota</taxon>
        <taxon>Pezizomycotina</taxon>
        <taxon>Leotiomycetes</taxon>
        <taxon>Helotiales</taxon>
        <taxon>Helotiales incertae sedis</taxon>
        <taxon>Amylocarpus</taxon>
    </lineage>
</organism>
<feature type="compositionally biased region" description="Basic and acidic residues" evidence="3">
    <location>
        <begin position="283"/>
        <end position="303"/>
    </location>
</feature>
<comment type="similarity">
    <text evidence="1">Belongs to the SMAP family.</text>
</comment>
<name>A0A9P7YBW5_9HELO</name>
<dbReference type="PANTHER" id="PTHR22175:SF0">
    <property type="entry name" value="SMALL ACIDIC PROTEIN"/>
    <property type="match status" value="1"/>
</dbReference>
<keyword evidence="6" id="KW-1185">Reference proteome</keyword>
<feature type="compositionally biased region" description="Basic and acidic residues" evidence="3">
    <location>
        <begin position="94"/>
        <end position="106"/>
    </location>
</feature>
<feature type="compositionally biased region" description="Low complexity" evidence="3">
    <location>
        <begin position="118"/>
        <end position="133"/>
    </location>
</feature>
<reference evidence="5" key="1">
    <citation type="journal article" date="2021" name="IMA Fungus">
        <title>Genomic characterization of three marine fungi, including Emericellopsis atlantica sp. nov. with signatures of a generalist lifestyle and marine biomass degradation.</title>
        <authorList>
            <person name="Hagestad O.C."/>
            <person name="Hou L."/>
            <person name="Andersen J.H."/>
            <person name="Hansen E.H."/>
            <person name="Altermark B."/>
            <person name="Li C."/>
            <person name="Kuhnert E."/>
            <person name="Cox R.J."/>
            <person name="Crous P.W."/>
            <person name="Spatafora J.W."/>
            <person name="Lail K."/>
            <person name="Amirebrahimi M."/>
            <person name="Lipzen A."/>
            <person name="Pangilinan J."/>
            <person name="Andreopoulos W."/>
            <person name="Hayes R.D."/>
            <person name="Ng V."/>
            <person name="Grigoriev I.V."/>
            <person name="Jackson S.A."/>
            <person name="Sutton T.D.S."/>
            <person name="Dobson A.D.W."/>
            <person name="Rama T."/>
        </authorList>
    </citation>
    <scope>NUCLEOTIDE SEQUENCE</scope>
    <source>
        <strain evidence="5">TRa018bII</strain>
    </source>
</reference>
<feature type="region of interest" description="Disordered" evidence="3">
    <location>
        <begin position="58"/>
        <end position="268"/>
    </location>
</feature>
<sequence>MAEGDSSKAIGAKALTAEQKAEKKFKKAVKAKKRQAERLGITFDKKKAKAEILKYFETAKSEKEDAGKNTSGSVQPNHEVDAKLEKTKSKKSKRSAEEAFAHESPVKKSKKSKKLSIEVESSTPTQNPEVEAASPKKKKEKSKVSSEETKKKSKSTLEDSEENEAETKKDKKSKSSKEESDRSPPSQSLEATNARVKKSTKKAKDTKSSQITKQARTDEKHMKKRAKKQAIAERKAEKLVQKASESKQENESNGKSAEQWNSDALPGDAARKSKFLRLLGAGKVKDDAASGNEGSKKSKKEIDLVQNELERQYETGMKMKYEMGAKRRGLGA</sequence>
<dbReference type="OrthoDB" id="10066125at2759"/>
<protein>
    <recommendedName>
        <fullName evidence="2">Small acidic protein</fullName>
    </recommendedName>
</protein>
<feature type="compositionally biased region" description="Basic and acidic residues" evidence="3">
    <location>
        <begin position="58"/>
        <end position="67"/>
    </location>
</feature>
<feature type="compositionally biased region" description="Basic and acidic residues" evidence="3">
    <location>
        <begin position="165"/>
        <end position="182"/>
    </location>
</feature>
<evidence type="ECO:0000259" key="4">
    <source>
        <dbReference type="Pfam" id="PF15477"/>
    </source>
</evidence>
<evidence type="ECO:0000313" key="5">
    <source>
        <dbReference type="EMBL" id="KAG9230240.1"/>
    </source>
</evidence>
<feature type="compositionally biased region" description="Basic and acidic residues" evidence="3">
    <location>
        <begin position="230"/>
        <end position="252"/>
    </location>
</feature>
<dbReference type="Pfam" id="PF15477">
    <property type="entry name" value="SMAP"/>
    <property type="match status" value="1"/>
</dbReference>
<feature type="region of interest" description="Disordered" evidence="3">
    <location>
        <begin position="282"/>
        <end position="303"/>
    </location>
</feature>
<dbReference type="EMBL" id="MU251690">
    <property type="protein sequence ID" value="KAG9230240.1"/>
    <property type="molecule type" value="Genomic_DNA"/>
</dbReference>
<dbReference type="Proteomes" id="UP000824998">
    <property type="component" value="Unassembled WGS sequence"/>
</dbReference>
<comment type="caution">
    <text evidence="5">The sequence shown here is derived from an EMBL/GenBank/DDBJ whole genome shotgun (WGS) entry which is preliminary data.</text>
</comment>
<dbReference type="AlphaFoldDB" id="A0A9P7YBW5"/>
<dbReference type="PANTHER" id="PTHR22175">
    <property type="entry name" value="SMALL ACIDIC PROTEIN-RELATED"/>
    <property type="match status" value="1"/>
</dbReference>
<evidence type="ECO:0000256" key="1">
    <source>
        <dbReference type="ARBA" id="ARBA00006502"/>
    </source>
</evidence>
<evidence type="ECO:0000256" key="2">
    <source>
        <dbReference type="ARBA" id="ARBA00016161"/>
    </source>
</evidence>
<feature type="domain" description="Small acidic protein-like" evidence="4">
    <location>
        <begin position="260"/>
        <end position="331"/>
    </location>
</feature>
<dbReference type="InterPro" id="IPR028124">
    <property type="entry name" value="SMAP_dom"/>
</dbReference>
<feature type="compositionally biased region" description="Basic and acidic residues" evidence="3">
    <location>
        <begin position="78"/>
        <end position="87"/>
    </location>
</feature>